<name>A0A285R9C5_9BACL</name>
<protein>
    <submittedName>
        <fullName evidence="1">Uncharacterized protein</fullName>
    </submittedName>
</protein>
<proteinExistence type="predicted"/>
<organism evidence="1 2">
    <name type="scientific">Ureibacillus xyleni</name>
    <dbReference type="NCBI Taxonomy" id="614648"/>
    <lineage>
        <taxon>Bacteria</taxon>
        <taxon>Bacillati</taxon>
        <taxon>Bacillota</taxon>
        <taxon>Bacilli</taxon>
        <taxon>Bacillales</taxon>
        <taxon>Caryophanaceae</taxon>
        <taxon>Ureibacillus</taxon>
    </lineage>
</organism>
<evidence type="ECO:0000313" key="1">
    <source>
        <dbReference type="EMBL" id="SOB90309.1"/>
    </source>
</evidence>
<evidence type="ECO:0000313" key="2">
    <source>
        <dbReference type="Proteomes" id="UP000219636"/>
    </source>
</evidence>
<dbReference type="EMBL" id="OBMQ01000001">
    <property type="protein sequence ID" value="SOB90309.1"/>
    <property type="molecule type" value="Genomic_DNA"/>
</dbReference>
<sequence>MTKQTIRKCNYCGEIMEIVASGCCDECNWEMYQSELSELIAKEEQEVKELEYMSCNSFYIPYRQENRNKYKINMKYQWIDEIFDDGYLPF</sequence>
<dbReference type="AlphaFoldDB" id="A0A285R9C5"/>
<dbReference type="Proteomes" id="UP000219636">
    <property type="component" value="Unassembled WGS sequence"/>
</dbReference>
<keyword evidence="2" id="KW-1185">Reference proteome</keyword>
<gene>
    <name evidence="1" type="ORF">SAMN05880501_101138</name>
</gene>
<dbReference type="RefSeq" id="WP_097071726.1">
    <property type="nucleotide sequence ID" value="NZ_OBMQ01000001.1"/>
</dbReference>
<reference evidence="2" key="1">
    <citation type="submission" date="2017-08" db="EMBL/GenBank/DDBJ databases">
        <authorList>
            <person name="Varghese N."/>
            <person name="Submissions S."/>
        </authorList>
    </citation>
    <scope>NUCLEOTIDE SEQUENCE [LARGE SCALE GENOMIC DNA]</scope>
    <source>
        <strain evidence="2">JC22</strain>
    </source>
</reference>
<accession>A0A285R9C5</accession>